<feature type="compositionally biased region" description="Gly residues" evidence="5">
    <location>
        <begin position="7"/>
        <end position="42"/>
    </location>
</feature>
<feature type="transmembrane region" description="Helical" evidence="6">
    <location>
        <begin position="67"/>
        <end position="89"/>
    </location>
</feature>
<comment type="subcellular location">
    <subcellularLocation>
        <location evidence="1">Membrane</location>
        <topology evidence="1">Multi-pass membrane protein</topology>
    </subcellularLocation>
</comment>
<evidence type="ECO:0000256" key="3">
    <source>
        <dbReference type="ARBA" id="ARBA00022989"/>
    </source>
</evidence>
<feature type="domain" description="RDD" evidence="7">
    <location>
        <begin position="61"/>
        <end position="190"/>
    </location>
</feature>
<gene>
    <name evidence="8" type="ORF">AWC02_18945</name>
</gene>
<keyword evidence="2 6" id="KW-0812">Transmembrane</keyword>
<dbReference type="STRING" id="188915.AWC02_18945"/>
<dbReference type="RefSeq" id="WP_085130260.1">
    <property type="nucleotide sequence ID" value="NZ_LQOT01000073.1"/>
</dbReference>
<organism evidence="8 9">
    <name type="scientific">Mycolicibacter engbaekii</name>
    <dbReference type="NCBI Taxonomy" id="188915"/>
    <lineage>
        <taxon>Bacteria</taxon>
        <taxon>Bacillati</taxon>
        <taxon>Actinomycetota</taxon>
        <taxon>Actinomycetes</taxon>
        <taxon>Mycobacteriales</taxon>
        <taxon>Mycobacteriaceae</taxon>
        <taxon>Mycolicibacter</taxon>
    </lineage>
</organism>
<dbReference type="GO" id="GO:0016020">
    <property type="term" value="C:membrane"/>
    <property type="evidence" value="ECO:0007669"/>
    <property type="project" value="UniProtKB-SubCell"/>
</dbReference>
<dbReference type="Proteomes" id="UP000193465">
    <property type="component" value="Unassembled WGS sequence"/>
</dbReference>
<comment type="caution">
    <text evidence="8">The sequence shown here is derived from an EMBL/GenBank/DDBJ whole genome shotgun (WGS) entry which is preliminary data.</text>
</comment>
<feature type="compositionally biased region" description="Pro residues" evidence="5">
    <location>
        <begin position="43"/>
        <end position="56"/>
    </location>
</feature>
<keyword evidence="3 6" id="KW-1133">Transmembrane helix</keyword>
<dbReference type="EMBL" id="LQOT01000073">
    <property type="protein sequence ID" value="ORV40444.1"/>
    <property type="molecule type" value="Genomic_DNA"/>
</dbReference>
<evidence type="ECO:0000256" key="6">
    <source>
        <dbReference type="SAM" id="Phobius"/>
    </source>
</evidence>
<keyword evidence="4 6" id="KW-0472">Membrane</keyword>
<feature type="region of interest" description="Disordered" evidence="5">
    <location>
        <begin position="1"/>
        <end position="56"/>
    </location>
</feature>
<evidence type="ECO:0000256" key="4">
    <source>
        <dbReference type="ARBA" id="ARBA00023136"/>
    </source>
</evidence>
<dbReference type="InterPro" id="IPR010432">
    <property type="entry name" value="RDD"/>
</dbReference>
<evidence type="ECO:0000256" key="5">
    <source>
        <dbReference type="SAM" id="MobiDB-lite"/>
    </source>
</evidence>
<dbReference type="Pfam" id="PF06271">
    <property type="entry name" value="RDD"/>
    <property type="match status" value="1"/>
</dbReference>
<name>A0A1X1T794_9MYCO</name>
<evidence type="ECO:0000313" key="9">
    <source>
        <dbReference type="Proteomes" id="UP000193465"/>
    </source>
</evidence>
<feature type="transmembrane region" description="Helical" evidence="6">
    <location>
        <begin position="95"/>
        <end position="115"/>
    </location>
</feature>
<proteinExistence type="predicted"/>
<evidence type="ECO:0000256" key="2">
    <source>
        <dbReference type="ARBA" id="ARBA00022692"/>
    </source>
</evidence>
<evidence type="ECO:0000259" key="7">
    <source>
        <dbReference type="Pfam" id="PF06271"/>
    </source>
</evidence>
<keyword evidence="9" id="KW-1185">Reference proteome</keyword>
<evidence type="ECO:0000256" key="1">
    <source>
        <dbReference type="ARBA" id="ARBA00004141"/>
    </source>
</evidence>
<sequence>MTTGDFGPNGPGYGPNGPGYGPQGPGYGPQGPGYGPGYGQPGGYPPPQAWGPPPGPAQRPGGLIRRFWARVLDGMLVGIVSFFLSVFVFSDDYPFMVTGLFSGVLTFGYFVLFEVTQGATPAKRLLGLHVRGPDGVSKPTAAQSALRNSFTLLAVVPYVGPLLAFIAYIVIAVTISGSPTKQGKHDELAGGTRVTRD</sequence>
<feature type="transmembrane region" description="Helical" evidence="6">
    <location>
        <begin position="150"/>
        <end position="175"/>
    </location>
</feature>
<dbReference type="AlphaFoldDB" id="A0A1X1T794"/>
<reference evidence="8 9" key="1">
    <citation type="submission" date="2016-01" db="EMBL/GenBank/DDBJ databases">
        <title>The new phylogeny of the genus Mycobacterium.</title>
        <authorList>
            <person name="Tarcisio F."/>
            <person name="Conor M."/>
            <person name="Antonella G."/>
            <person name="Elisabetta G."/>
            <person name="Giulia F.S."/>
            <person name="Sara T."/>
            <person name="Anna F."/>
            <person name="Clotilde B."/>
            <person name="Roberto B."/>
            <person name="Veronica D.S."/>
            <person name="Fabio R."/>
            <person name="Monica P."/>
            <person name="Olivier J."/>
            <person name="Enrico T."/>
            <person name="Nicola S."/>
        </authorList>
    </citation>
    <scope>NUCLEOTIDE SEQUENCE [LARGE SCALE GENOMIC DNA]</scope>
    <source>
        <strain evidence="8 9">ATCC 27353</strain>
    </source>
</reference>
<accession>A0A1X1T794</accession>
<evidence type="ECO:0000313" key="8">
    <source>
        <dbReference type="EMBL" id="ORV40444.1"/>
    </source>
</evidence>
<protein>
    <recommendedName>
        <fullName evidence="7">RDD domain-containing protein</fullName>
    </recommendedName>
</protein>